<protein>
    <submittedName>
        <fullName evidence="1">Serine/threonine-protein kinase ATR-like</fullName>
    </submittedName>
</protein>
<dbReference type="AlphaFoldDB" id="A0A392NJB5"/>
<keyword evidence="2" id="KW-1185">Reference proteome</keyword>
<evidence type="ECO:0000313" key="2">
    <source>
        <dbReference type="Proteomes" id="UP000265520"/>
    </source>
</evidence>
<name>A0A392NJB5_9FABA</name>
<comment type="caution">
    <text evidence="1">The sequence shown here is derived from an EMBL/GenBank/DDBJ whole genome shotgun (WGS) entry which is preliminary data.</text>
</comment>
<feature type="non-terminal residue" evidence="1">
    <location>
        <position position="89"/>
    </location>
</feature>
<keyword evidence="1" id="KW-0808">Transferase</keyword>
<proteinExistence type="predicted"/>
<dbReference type="Proteomes" id="UP000265520">
    <property type="component" value="Unassembled WGS sequence"/>
</dbReference>
<organism evidence="1 2">
    <name type="scientific">Trifolium medium</name>
    <dbReference type="NCBI Taxonomy" id="97028"/>
    <lineage>
        <taxon>Eukaryota</taxon>
        <taxon>Viridiplantae</taxon>
        <taxon>Streptophyta</taxon>
        <taxon>Embryophyta</taxon>
        <taxon>Tracheophyta</taxon>
        <taxon>Spermatophyta</taxon>
        <taxon>Magnoliopsida</taxon>
        <taxon>eudicotyledons</taxon>
        <taxon>Gunneridae</taxon>
        <taxon>Pentapetalae</taxon>
        <taxon>rosids</taxon>
        <taxon>fabids</taxon>
        <taxon>Fabales</taxon>
        <taxon>Fabaceae</taxon>
        <taxon>Papilionoideae</taxon>
        <taxon>50 kb inversion clade</taxon>
        <taxon>NPAAA clade</taxon>
        <taxon>Hologalegina</taxon>
        <taxon>IRL clade</taxon>
        <taxon>Trifolieae</taxon>
        <taxon>Trifolium</taxon>
    </lineage>
</organism>
<accession>A0A392NJB5</accession>
<reference evidence="1 2" key="1">
    <citation type="journal article" date="2018" name="Front. Plant Sci.">
        <title>Red Clover (Trifolium pratense) and Zigzag Clover (T. medium) - A Picture of Genomic Similarities and Differences.</title>
        <authorList>
            <person name="Dluhosova J."/>
            <person name="Istvanek J."/>
            <person name="Nedelnik J."/>
            <person name="Repkova J."/>
        </authorList>
    </citation>
    <scope>NUCLEOTIDE SEQUENCE [LARGE SCALE GENOMIC DNA]</scope>
    <source>
        <strain evidence="2">cv. 10/8</strain>
        <tissue evidence="1">Leaf</tissue>
    </source>
</reference>
<dbReference type="EMBL" id="LXQA010041867">
    <property type="protein sequence ID" value="MCH99977.1"/>
    <property type="molecule type" value="Genomic_DNA"/>
</dbReference>
<keyword evidence="1" id="KW-0418">Kinase</keyword>
<sequence length="89" mass="9687">MNKSLLSFVQSLNAPAVGPGSLRPDIALPALSILCVAFSIYPESDLSVRIFQQMLAWLSWIAEQAKQGNSITVDISTYLEGIHSVLLLK</sequence>
<dbReference type="GO" id="GO:0016301">
    <property type="term" value="F:kinase activity"/>
    <property type="evidence" value="ECO:0007669"/>
    <property type="project" value="UniProtKB-KW"/>
</dbReference>
<evidence type="ECO:0000313" key="1">
    <source>
        <dbReference type="EMBL" id="MCH99977.1"/>
    </source>
</evidence>